<gene>
    <name evidence="3" type="ORF">GCM10010260_51430</name>
</gene>
<feature type="transmembrane region" description="Helical" evidence="2">
    <location>
        <begin position="91"/>
        <end position="112"/>
    </location>
</feature>
<keyword evidence="2" id="KW-0472">Membrane</keyword>
<evidence type="ECO:0000256" key="1">
    <source>
        <dbReference type="SAM" id="MobiDB-lite"/>
    </source>
</evidence>
<feature type="region of interest" description="Disordered" evidence="1">
    <location>
        <begin position="1"/>
        <end position="46"/>
    </location>
</feature>
<keyword evidence="2" id="KW-1133">Transmembrane helix</keyword>
<protein>
    <recommendedName>
        <fullName evidence="5">DUF485 domain-containing protein</fullName>
    </recommendedName>
</protein>
<accession>A0A918IEG3</accession>
<evidence type="ECO:0008006" key="5">
    <source>
        <dbReference type="Google" id="ProtNLM"/>
    </source>
</evidence>
<organism evidence="3 4">
    <name type="scientific">Streptomyces filipinensis</name>
    <dbReference type="NCBI Taxonomy" id="66887"/>
    <lineage>
        <taxon>Bacteria</taxon>
        <taxon>Bacillati</taxon>
        <taxon>Actinomycetota</taxon>
        <taxon>Actinomycetes</taxon>
        <taxon>Kitasatosporales</taxon>
        <taxon>Streptomycetaceae</taxon>
        <taxon>Streptomyces</taxon>
    </lineage>
</organism>
<reference evidence="3" key="2">
    <citation type="submission" date="2020-09" db="EMBL/GenBank/DDBJ databases">
        <authorList>
            <person name="Sun Q."/>
            <person name="Ohkuma M."/>
        </authorList>
    </citation>
    <scope>NUCLEOTIDE SEQUENCE</scope>
    <source>
        <strain evidence="3">JCM 4369</strain>
    </source>
</reference>
<evidence type="ECO:0000256" key="2">
    <source>
        <dbReference type="SAM" id="Phobius"/>
    </source>
</evidence>
<name>A0A918IEG3_9ACTN</name>
<keyword evidence="4" id="KW-1185">Reference proteome</keyword>
<keyword evidence="2" id="KW-0812">Transmembrane</keyword>
<evidence type="ECO:0000313" key="3">
    <source>
        <dbReference type="EMBL" id="GGV07417.1"/>
    </source>
</evidence>
<dbReference type="EMBL" id="BMTD01000012">
    <property type="protein sequence ID" value="GGV07417.1"/>
    <property type="molecule type" value="Genomic_DNA"/>
</dbReference>
<reference evidence="3" key="1">
    <citation type="journal article" date="2014" name="Int. J. Syst. Evol. Microbiol.">
        <title>Complete genome sequence of Corynebacterium casei LMG S-19264T (=DSM 44701T), isolated from a smear-ripened cheese.</title>
        <authorList>
            <consortium name="US DOE Joint Genome Institute (JGI-PGF)"/>
            <person name="Walter F."/>
            <person name="Albersmeier A."/>
            <person name="Kalinowski J."/>
            <person name="Ruckert C."/>
        </authorList>
    </citation>
    <scope>NUCLEOTIDE SEQUENCE</scope>
    <source>
        <strain evidence="3">JCM 4369</strain>
    </source>
</reference>
<dbReference type="AlphaFoldDB" id="A0A918IEG3"/>
<dbReference type="Proteomes" id="UP000618795">
    <property type="component" value="Unassembled WGS sequence"/>
</dbReference>
<feature type="compositionally biased region" description="Basic and acidic residues" evidence="1">
    <location>
        <begin position="1"/>
        <end position="19"/>
    </location>
</feature>
<feature type="transmembrane region" description="Helical" evidence="2">
    <location>
        <begin position="55"/>
        <end position="76"/>
    </location>
</feature>
<proteinExistence type="predicted"/>
<comment type="caution">
    <text evidence="3">The sequence shown here is derived from an EMBL/GenBank/DDBJ whole genome shotgun (WGS) entry which is preliminary data.</text>
</comment>
<sequence length="131" mass="14085">MGAESVPRREVVTGREETVTGRPPRPFGGTTAARPEPSSHPRPDPRLRRLMRRQLRAALIATALLALPLGLLPVLLRTLPLAGAAPRVPPAVWLLLGVAPYPALLAIGAWYVRRAERNETDTAAGAPAERP</sequence>
<evidence type="ECO:0000313" key="4">
    <source>
        <dbReference type="Proteomes" id="UP000618795"/>
    </source>
</evidence>
<dbReference type="RefSeq" id="WP_191875887.1">
    <property type="nucleotide sequence ID" value="NZ_BMTD01000012.1"/>
</dbReference>
<feature type="compositionally biased region" description="Basic and acidic residues" evidence="1">
    <location>
        <begin position="37"/>
        <end position="46"/>
    </location>
</feature>